<dbReference type="EMBL" id="NHYE01005549">
    <property type="protein sequence ID" value="PPQ70206.1"/>
    <property type="molecule type" value="Genomic_DNA"/>
</dbReference>
<organism evidence="1 2">
    <name type="scientific">Gymnopilus dilepis</name>
    <dbReference type="NCBI Taxonomy" id="231916"/>
    <lineage>
        <taxon>Eukaryota</taxon>
        <taxon>Fungi</taxon>
        <taxon>Dikarya</taxon>
        <taxon>Basidiomycota</taxon>
        <taxon>Agaricomycotina</taxon>
        <taxon>Agaricomycetes</taxon>
        <taxon>Agaricomycetidae</taxon>
        <taxon>Agaricales</taxon>
        <taxon>Agaricineae</taxon>
        <taxon>Hymenogastraceae</taxon>
        <taxon>Gymnopilus</taxon>
    </lineage>
</organism>
<comment type="caution">
    <text evidence="1">The sequence shown here is derived from an EMBL/GenBank/DDBJ whole genome shotgun (WGS) entry which is preliminary data.</text>
</comment>
<accession>A0A409VVB6</accession>
<gene>
    <name evidence="1" type="ORF">CVT26_014463</name>
</gene>
<dbReference type="InParanoid" id="A0A409VVB6"/>
<evidence type="ECO:0000313" key="2">
    <source>
        <dbReference type="Proteomes" id="UP000284706"/>
    </source>
</evidence>
<evidence type="ECO:0008006" key="3">
    <source>
        <dbReference type="Google" id="ProtNLM"/>
    </source>
</evidence>
<keyword evidence="2" id="KW-1185">Reference proteome</keyword>
<proteinExistence type="predicted"/>
<dbReference type="Proteomes" id="UP000284706">
    <property type="component" value="Unassembled WGS sequence"/>
</dbReference>
<protein>
    <recommendedName>
        <fullName evidence="3">F-box domain-containing protein</fullName>
    </recommendedName>
</protein>
<evidence type="ECO:0000313" key="1">
    <source>
        <dbReference type="EMBL" id="PPQ70206.1"/>
    </source>
</evidence>
<dbReference type="AlphaFoldDB" id="A0A409VVB6"/>
<sequence length="364" mass="41604">MEQDFSLSPMLWSKLPLELIRETLLVLAESSIQEARLLRLVSSDVNVLVLPIIFRHVVMVLPEHVNRFTATLLPKRKNHIPALKSKLHVVPRVLSSYTIDTWVYVVNSRRPSLETALASVAPVFIGLSKLAITGLNLAANAFWLRKHPIHPSVIFIVHHGSPHLVNFYDPIFQSVTHLYTSITQGHRYSTIADLPSLTHLAVCTRLNLPANTVRNLASSLGYILESCHKLAMLVLVMDITSLDDPQYQVWLIELARCIEDQRFVLLPDYRSPRVEWSDLVNGGRTLWDRAAEWRDLNRAGELTRSLLRQQYMENASKERDSCPPLHRWEGGWEEEWEIDLVERDDYCPPTDDPDILTGWMSALG</sequence>
<name>A0A409VVB6_9AGAR</name>
<reference evidence="1 2" key="1">
    <citation type="journal article" date="2018" name="Evol. Lett.">
        <title>Horizontal gene cluster transfer increased hallucinogenic mushroom diversity.</title>
        <authorList>
            <person name="Reynolds H.T."/>
            <person name="Vijayakumar V."/>
            <person name="Gluck-Thaler E."/>
            <person name="Korotkin H.B."/>
            <person name="Matheny P.B."/>
            <person name="Slot J.C."/>
        </authorList>
    </citation>
    <scope>NUCLEOTIDE SEQUENCE [LARGE SCALE GENOMIC DNA]</scope>
    <source>
        <strain evidence="1 2">SRW20</strain>
    </source>
</reference>
<dbReference type="OrthoDB" id="3145912at2759"/>